<dbReference type="InterPro" id="IPR002539">
    <property type="entry name" value="MaoC-like_dom"/>
</dbReference>
<sequence length="163" mass="18420">MPMRRRGMRRVIFLFTNTFSLLVRGDGGFGGEKPPAAGNVPPEREPDFSDEMTISKNQNLIYRLSGDINPLHVDPDFAKMAGYDRCILHGLCTYGFAGRAIMRNLCNNDPKRFKSFEVRFSNVVFPGDTLITEGWKVSDERYIIQTKNQDGKVVLSNAAVEIR</sequence>
<evidence type="ECO:0000313" key="3">
    <source>
        <dbReference type="Proteomes" id="UP000320766"/>
    </source>
</evidence>
<dbReference type="SUPFAM" id="SSF54637">
    <property type="entry name" value="Thioesterase/thiol ester dehydrase-isomerase"/>
    <property type="match status" value="1"/>
</dbReference>
<dbReference type="GO" id="GO:0006635">
    <property type="term" value="P:fatty acid beta-oxidation"/>
    <property type="evidence" value="ECO:0007669"/>
    <property type="project" value="TreeGrafter"/>
</dbReference>
<dbReference type="AlphaFoldDB" id="A0A520KUU2"/>
<evidence type="ECO:0000259" key="1">
    <source>
        <dbReference type="Pfam" id="PF01575"/>
    </source>
</evidence>
<gene>
    <name evidence="2" type="ORF">EF807_07880</name>
</gene>
<dbReference type="GO" id="GO:0003857">
    <property type="term" value="F:(3S)-3-hydroxyacyl-CoA dehydrogenase (NAD+) activity"/>
    <property type="evidence" value="ECO:0007669"/>
    <property type="project" value="TreeGrafter"/>
</dbReference>
<protein>
    <submittedName>
        <fullName evidence="2">MaoC family dehydratase</fullName>
    </submittedName>
</protein>
<evidence type="ECO:0000313" key="2">
    <source>
        <dbReference type="EMBL" id="RZN67141.1"/>
    </source>
</evidence>
<name>A0A520KUU2_9EURY</name>
<feature type="domain" description="MaoC-like" evidence="1">
    <location>
        <begin position="41"/>
        <end position="154"/>
    </location>
</feature>
<proteinExistence type="predicted"/>
<dbReference type="PANTHER" id="PTHR13078:SF56">
    <property type="entry name" value="PEROXISOMAL MULTIFUNCTIONAL ENZYME TYPE 2"/>
    <property type="match status" value="1"/>
</dbReference>
<dbReference type="Pfam" id="PF01575">
    <property type="entry name" value="MaoC_dehydratas"/>
    <property type="match status" value="1"/>
</dbReference>
<dbReference type="EMBL" id="RXIL01000143">
    <property type="protein sequence ID" value="RZN67141.1"/>
    <property type="molecule type" value="Genomic_DNA"/>
</dbReference>
<reference evidence="2 3" key="1">
    <citation type="journal article" date="2019" name="Nat. Microbiol.">
        <title>Wide diversity of methane and short-chain alkane metabolisms in uncultured archaea.</title>
        <authorList>
            <person name="Borrel G."/>
            <person name="Adam P.S."/>
            <person name="McKay L.J."/>
            <person name="Chen L.X."/>
            <person name="Sierra-Garcia I.N."/>
            <person name="Sieber C.M."/>
            <person name="Letourneur Q."/>
            <person name="Ghozlane A."/>
            <person name="Andersen G.L."/>
            <person name="Li W.J."/>
            <person name="Hallam S.J."/>
            <person name="Muyzer G."/>
            <person name="de Oliveira V.M."/>
            <person name="Inskeep W.P."/>
            <person name="Banfield J.F."/>
            <person name="Gribaldo S."/>
        </authorList>
    </citation>
    <scope>NUCLEOTIDE SEQUENCE [LARGE SCALE GENOMIC DNA]</scope>
    <source>
        <strain evidence="2">NM1b</strain>
    </source>
</reference>
<dbReference type="InterPro" id="IPR029069">
    <property type="entry name" value="HotDog_dom_sf"/>
</dbReference>
<dbReference type="CDD" id="cd03448">
    <property type="entry name" value="HDE_HSD"/>
    <property type="match status" value="1"/>
</dbReference>
<dbReference type="GO" id="GO:0044594">
    <property type="term" value="F:17-beta-hydroxysteroid dehydrogenase (NAD+) activity"/>
    <property type="evidence" value="ECO:0007669"/>
    <property type="project" value="TreeGrafter"/>
</dbReference>
<dbReference type="PANTHER" id="PTHR13078">
    <property type="entry name" value="PEROXISOMAL MULTIFUNCTIONAL ENZYME TYPE 2-RELATED"/>
    <property type="match status" value="1"/>
</dbReference>
<dbReference type="Proteomes" id="UP000320766">
    <property type="component" value="Unassembled WGS sequence"/>
</dbReference>
<dbReference type="Gene3D" id="3.10.129.10">
    <property type="entry name" value="Hotdog Thioesterase"/>
    <property type="match status" value="1"/>
</dbReference>
<dbReference type="GO" id="GO:0004300">
    <property type="term" value="F:enoyl-CoA hydratase activity"/>
    <property type="evidence" value="ECO:0007669"/>
    <property type="project" value="TreeGrafter"/>
</dbReference>
<comment type="caution">
    <text evidence="2">The sequence shown here is derived from an EMBL/GenBank/DDBJ whole genome shotgun (WGS) entry which is preliminary data.</text>
</comment>
<organism evidence="2 3">
    <name type="scientific">Candidatus Methanolliviera hydrocarbonicum</name>
    <dbReference type="NCBI Taxonomy" id="2491085"/>
    <lineage>
        <taxon>Archaea</taxon>
        <taxon>Methanobacteriati</taxon>
        <taxon>Methanobacteriota</taxon>
        <taxon>Candidatus Methanoliparia</taxon>
        <taxon>Candidatus Methanoliparales</taxon>
        <taxon>Candidatus Methanollivieraceae</taxon>
        <taxon>Candidatus Methanolliviera</taxon>
    </lineage>
</organism>
<accession>A0A520KUU2</accession>